<gene>
    <name evidence="1" type="ORF">PEVE_00007680</name>
</gene>
<accession>A0ABN8M1L0</accession>
<feature type="non-terminal residue" evidence="1">
    <location>
        <position position="179"/>
    </location>
</feature>
<comment type="caution">
    <text evidence="1">The sequence shown here is derived from an EMBL/GenBank/DDBJ whole genome shotgun (WGS) entry which is preliminary data.</text>
</comment>
<protein>
    <submittedName>
        <fullName evidence="1">Uncharacterized protein</fullName>
    </submittedName>
</protein>
<reference evidence="1 2" key="1">
    <citation type="submission" date="2022-05" db="EMBL/GenBank/DDBJ databases">
        <authorList>
            <consortium name="Genoscope - CEA"/>
            <person name="William W."/>
        </authorList>
    </citation>
    <scope>NUCLEOTIDE SEQUENCE [LARGE SCALE GENOMIC DNA]</scope>
</reference>
<name>A0ABN8M1L0_9CNID</name>
<evidence type="ECO:0000313" key="2">
    <source>
        <dbReference type="Proteomes" id="UP001159427"/>
    </source>
</evidence>
<sequence>MFNKVIVRGSLALRFNIDLTGSRANNFLVQNVARALVDKIAVKYKSANQPDASCHDIYKIFKTCVDAEKALDPVLGNNYNTRLDHPILSHCGVFHPEALYNDFEALYNDLIFELTLAVNPQRLSLKSSRLLFIEPYTAGTRDSEKYVNPNITIVSVTVNGSPNKIYNNGTEAQDLWPDV</sequence>
<keyword evidence="2" id="KW-1185">Reference proteome</keyword>
<proteinExistence type="predicted"/>
<evidence type="ECO:0000313" key="1">
    <source>
        <dbReference type="EMBL" id="CAH3020558.1"/>
    </source>
</evidence>
<dbReference type="Proteomes" id="UP001159427">
    <property type="component" value="Unassembled WGS sequence"/>
</dbReference>
<organism evidence="1 2">
    <name type="scientific">Porites evermanni</name>
    <dbReference type="NCBI Taxonomy" id="104178"/>
    <lineage>
        <taxon>Eukaryota</taxon>
        <taxon>Metazoa</taxon>
        <taxon>Cnidaria</taxon>
        <taxon>Anthozoa</taxon>
        <taxon>Hexacorallia</taxon>
        <taxon>Scleractinia</taxon>
        <taxon>Fungiina</taxon>
        <taxon>Poritidae</taxon>
        <taxon>Porites</taxon>
    </lineage>
</organism>
<dbReference type="EMBL" id="CALNXI010000151">
    <property type="protein sequence ID" value="CAH3020558.1"/>
    <property type="molecule type" value="Genomic_DNA"/>
</dbReference>